<dbReference type="Proteomes" id="UP000179786">
    <property type="component" value="Unassembled WGS sequence"/>
</dbReference>
<dbReference type="STRING" id="1859457.BET10_00515"/>
<organism evidence="3 4">
    <name type="scientific">Pseudoalteromonas amylolytica</name>
    <dbReference type="NCBI Taxonomy" id="1859457"/>
    <lineage>
        <taxon>Bacteria</taxon>
        <taxon>Pseudomonadati</taxon>
        <taxon>Pseudomonadota</taxon>
        <taxon>Gammaproteobacteria</taxon>
        <taxon>Alteromonadales</taxon>
        <taxon>Pseudoalteromonadaceae</taxon>
        <taxon>Pseudoalteromonas</taxon>
    </lineage>
</organism>
<evidence type="ECO:0000313" key="4">
    <source>
        <dbReference type="Proteomes" id="UP000179786"/>
    </source>
</evidence>
<dbReference type="AlphaFoldDB" id="A0A1S1MS02"/>
<keyword evidence="4" id="KW-1185">Reference proteome</keyword>
<accession>A0A1S1MS02</accession>
<dbReference type="EMBL" id="MKJU01000035">
    <property type="protein sequence ID" value="OHU87134.1"/>
    <property type="molecule type" value="Genomic_DNA"/>
</dbReference>
<evidence type="ECO:0000313" key="3">
    <source>
        <dbReference type="EMBL" id="OHU87134.1"/>
    </source>
</evidence>
<name>A0A1S1MS02_9GAMM</name>
<dbReference type="GO" id="GO:0005509">
    <property type="term" value="F:calcium ion binding"/>
    <property type="evidence" value="ECO:0007669"/>
    <property type="project" value="InterPro"/>
</dbReference>
<dbReference type="PROSITE" id="PS00018">
    <property type="entry name" value="EF_HAND_1"/>
    <property type="match status" value="1"/>
</dbReference>
<feature type="chain" id="PRO_5010287505" evidence="1">
    <location>
        <begin position="22"/>
        <end position="68"/>
    </location>
</feature>
<proteinExistence type="predicted"/>
<evidence type="ECO:0000256" key="1">
    <source>
        <dbReference type="SAM" id="SignalP"/>
    </source>
</evidence>
<dbReference type="RefSeq" id="WP_070987626.1">
    <property type="nucleotide sequence ID" value="NZ_MKJU01000035.1"/>
</dbReference>
<dbReference type="Pfam" id="PF13202">
    <property type="entry name" value="EF-hand_5"/>
    <property type="match status" value="2"/>
</dbReference>
<gene>
    <name evidence="3" type="ORF">BET10_00515</name>
</gene>
<dbReference type="InterPro" id="IPR018247">
    <property type="entry name" value="EF_Hand_1_Ca_BS"/>
</dbReference>
<dbReference type="PROSITE" id="PS50222">
    <property type="entry name" value="EF_HAND_2"/>
    <property type="match status" value="1"/>
</dbReference>
<reference evidence="3 4" key="1">
    <citation type="submission" date="2016-09" db="EMBL/GenBank/DDBJ databases">
        <title>Pseudoalteromonas amylolytica sp. nov., isolated from the surface seawater.</title>
        <authorList>
            <person name="Wu Y.-H."/>
            <person name="Cheng H."/>
            <person name="Jin X.-B."/>
            <person name="Wang C.-S."/>
            <person name="Xu X.-W."/>
        </authorList>
    </citation>
    <scope>NUCLEOTIDE SEQUENCE [LARGE SCALE GENOMIC DNA]</scope>
    <source>
        <strain evidence="3 4">JW1</strain>
    </source>
</reference>
<dbReference type="InterPro" id="IPR002048">
    <property type="entry name" value="EF_hand_dom"/>
</dbReference>
<dbReference type="SUPFAM" id="SSF47473">
    <property type="entry name" value="EF-hand"/>
    <property type="match status" value="1"/>
</dbReference>
<dbReference type="InterPro" id="IPR011992">
    <property type="entry name" value="EF-hand-dom_pair"/>
</dbReference>
<sequence length="68" mass="7375">MKKLNVLVTTVAIMASGAAMAGGFSDYDLDKDGMISKSEAAMSEKLIKVFDDLDINKDGQLSKEEFNK</sequence>
<feature type="domain" description="EF-hand" evidence="2">
    <location>
        <begin position="41"/>
        <end position="68"/>
    </location>
</feature>
<comment type="caution">
    <text evidence="3">The sequence shown here is derived from an EMBL/GenBank/DDBJ whole genome shotgun (WGS) entry which is preliminary data.</text>
</comment>
<feature type="signal peptide" evidence="1">
    <location>
        <begin position="1"/>
        <end position="21"/>
    </location>
</feature>
<dbReference type="OrthoDB" id="6298676at2"/>
<protein>
    <submittedName>
        <fullName evidence="3">Calmodulin</fullName>
    </submittedName>
</protein>
<keyword evidence="1" id="KW-0732">Signal</keyword>
<dbReference type="Gene3D" id="1.10.238.10">
    <property type="entry name" value="EF-hand"/>
    <property type="match status" value="1"/>
</dbReference>
<evidence type="ECO:0000259" key="2">
    <source>
        <dbReference type="PROSITE" id="PS50222"/>
    </source>
</evidence>